<keyword evidence="8" id="KW-1133">Transmembrane helix</keyword>
<dbReference type="Gene3D" id="3.30.565.10">
    <property type="entry name" value="Histidine kinase-like ATPase, C-terminal domain"/>
    <property type="match status" value="1"/>
</dbReference>
<dbReference type="CDD" id="cd00082">
    <property type="entry name" value="HisKA"/>
    <property type="match status" value="1"/>
</dbReference>
<dbReference type="RefSeq" id="WP_191683639.1">
    <property type="nucleotide sequence ID" value="NZ_JACSQW010000001.1"/>
</dbReference>
<keyword evidence="5" id="KW-0808">Transferase</keyword>
<evidence type="ECO:0000256" key="2">
    <source>
        <dbReference type="ARBA" id="ARBA00004370"/>
    </source>
</evidence>
<accession>A0ABR8PAE2</accession>
<dbReference type="Pfam" id="PF02518">
    <property type="entry name" value="HATPase_c"/>
    <property type="match status" value="1"/>
</dbReference>
<dbReference type="EC" id="2.7.13.3" evidence="3"/>
<proteinExistence type="predicted"/>
<dbReference type="Pfam" id="PF00512">
    <property type="entry name" value="HisKA"/>
    <property type="match status" value="1"/>
</dbReference>
<evidence type="ECO:0000256" key="8">
    <source>
        <dbReference type="SAM" id="Phobius"/>
    </source>
</evidence>
<dbReference type="Gene3D" id="1.10.287.130">
    <property type="match status" value="1"/>
</dbReference>
<dbReference type="InterPro" id="IPR036890">
    <property type="entry name" value="HATPase_C_sf"/>
</dbReference>
<keyword evidence="11" id="KW-1185">Reference proteome</keyword>
<evidence type="ECO:0000256" key="4">
    <source>
        <dbReference type="ARBA" id="ARBA00022553"/>
    </source>
</evidence>
<evidence type="ECO:0000256" key="7">
    <source>
        <dbReference type="ARBA" id="ARBA00023012"/>
    </source>
</evidence>
<evidence type="ECO:0000313" key="11">
    <source>
        <dbReference type="Proteomes" id="UP000616837"/>
    </source>
</evidence>
<dbReference type="EMBL" id="JACSQW010000001">
    <property type="protein sequence ID" value="MBD7894235.1"/>
    <property type="molecule type" value="Genomic_DNA"/>
</dbReference>
<dbReference type="SMART" id="SM00388">
    <property type="entry name" value="HisKA"/>
    <property type="match status" value="1"/>
</dbReference>
<evidence type="ECO:0000256" key="6">
    <source>
        <dbReference type="ARBA" id="ARBA00022777"/>
    </source>
</evidence>
<dbReference type="Proteomes" id="UP000616837">
    <property type="component" value="Unassembled WGS sequence"/>
</dbReference>
<feature type="transmembrane region" description="Helical" evidence="8">
    <location>
        <begin position="9"/>
        <end position="34"/>
    </location>
</feature>
<dbReference type="PANTHER" id="PTHR45453:SF1">
    <property type="entry name" value="PHOSPHATE REGULON SENSOR PROTEIN PHOR"/>
    <property type="match status" value="1"/>
</dbReference>
<dbReference type="InterPro" id="IPR050351">
    <property type="entry name" value="BphY/WalK/GraS-like"/>
</dbReference>
<keyword evidence="4" id="KW-0597">Phosphoprotein</keyword>
<comment type="catalytic activity">
    <reaction evidence="1">
        <text>ATP + protein L-histidine = ADP + protein N-phospho-L-histidine.</text>
        <dbReference type="EC" id="2.7.13.3"/>
    </reaction>
</comment>
<dbReference type="InterPro" id="IPR003594">
    <property type="entry name" value="HATPase_dom"/>
</dbReference>
<keyword evidence="6 10" id="KW-0418">Kinase</keyword>
<evidence type="ECO:0000256" key="3">
    <source>
        <dbReference type="ARBA" id="ARBA00012438"/>
    </source>
</evidence>
<reference evidence="10 11" key="1">
    <citation type="submission" date="2020-08" db="EMBL/GenBank/DDBJ databases">
        <title>A Genomic Blueprint of the Chicken Gut Microbiome.</title>
        <authorList>
            <person name="Gilroy R."/>
            <person name="Ravi A."/>
            <person name="Getino M."/>
            <person name="Pursley I."/>
            <person name="Horton D.L."/>
            <person name="Alikhan N.-F."/>
            <person name="Baker D."/>
            <person name="Gharbi K."/>
            <person name="Hall N."/>
            <person name="Watson M."/>
            <person name="Adriaenssens E.M."/>
            <person name="Foster-Nyarko E."/>
            <person name="Jarju S."/>
            <person name="Secka A."/>
            <person name="Antonio M."/>
            <person name="Oren A."/>
            <person name="Chaudhuri R."/>
            <person name="La Ragione R.M."/>
            <person name="Hildebrand F."/>
            <person name="Pallen M.J."/>
        </authorList>
    </citation>
    <scope>NUCLEOTIDE SEQUENCE [LARGE SCALE GENOMIC DNA]</scope>
    <source>
        <strain evidence="10 11">Sa3CUN2</strain>
    </source>
</reference>
<evidence type="ECO:0000259" key="9">
    <source>
        <dbReference type="PROSITE" id="PS50109"/>
    </source>
</evidence>
<organism evidence="10 11">
    <name type="scientific">Limosilactobacillus avistercoris</name>
    <dbReference type="NCBI Taxonomy" id="2762243"/>
    <lineage>
        <taxon>Bacteria</taxon>
        <taxon>Bacillati</taxon>
        <taxon>Bacillota</taxon>
        <taxon>Bacilli</taxon>
        <taxon>Lactobacillales</taxon>
        <taxon>Lactobacillaceae</taxon>
        <taxon>Limosilactobacillus</taxon>
    </lineage>
</organism>
<dbReference type="SMART" id="SM00387">
    <property type="entry name" value="HATPase_c"/>
    <property type="match status" value="1"/>
</dbReference>
<dbReference type="CDD" id="cd00075">
    <property type="entry name" value="HATPase"/>
    <property type="match status" value="1"/>
</dbReference>
<dbReference type="PANTHER" id="PTHR45453">
    <property type="entry name" value="PHOSPHATE REGULON SENSOR PROTEIN PHOR"/>
    <property type="match status" value="1"/>
</dbReference>
<dbReference type="InterPro" id="IPR004358">
    <property type="entry name" value="Sig_transdc_His_kin-like_C"/>
</dbReference>
<dbReference type="PRINTS" id="PR00344">
    <property type="entry name" value="BCTRLSENSOR"/>
</dbReference>
<dbReference type="InterPro" id="IPR003661">
    <property type="entry name" value="HisK_dim/P_dom"/>
</dbReference>
<comment type="caution">
    <text evidence="10">The sequence shown here is derived from an EMBL/GenBank/DDBJ whole genome shotgun (WGS) entry which is preliminary data.</text>
</comment>
<comment type="subcellular location">
    <subcellularLocation>
        <location evidence="2">Membrane</location>
    </subcellularLocation>
</comment>
<feature type="domain" description="Histidine kinase" evidence="9">
    <location>
        <begin position="203"/>
        <end position="417"/>
    </location>
</feature>
<evidence type="ECO:0000256" key="5">
    <source>
        <dbReference type="ARBA" id="ARBA00022679"/>
    </source>
</evidence>
<gene>
    <name evidence="10" type="ORF">H9564_00520</name>
</gene>
<keyword evidence="8" id="KW-0812">Transmembrane</keyword>
<protein>
    <recommendedName>
        <fullName evidence="3">histidine kinase</fullName>
        <ecNumber evidence="3">2.7.13.3</ecNumber>
    </recommendedName>
</protein>
<keyword evidence="8" id="KW-0472">Membrane</keyword>
<name>A0ABR8PAE2_9LACO</name>
<dbReference type="SUPFAM" id="SSF47384">
    <property type="entry name" value="Homodimeric domain of signal transducing histidine kinase"/>
    <property type="match status" value="1"/>
</dbReference>
<evidence type="ECO:0000313" key="10">
    <source>
        <dbReference type="EMBL" id="MBD7894235.1"/>
    </source>
</evidence>
<feature type="transmembrane region" description="Helical" evidence="8">
    <location>
        <begin position="160"/>
        <end position="182"/>
    </location>
</feature>
<dbReference type="InterPro" id="IPR036097">
    <property type="entry name" value="HisK_dim/P_sf"/>
</dbReference>
<evidence type="ECO:0000256" key="1">
    <source>
        <dbReference type="ARBA" id="ARBA00000085"/>
    </source>
</evidence>
<dbReference type="PROSITE" id="PS50109">
    <property type="entry name" value="HIS_KIN"/>
    <property type="match status" value="1"/>
</dbReference>
<sequence length="429" mass="49261">MIRHFREQFIIFSTCALLLVIITIVGSISSVTYFRAHQEVNSILMILSKNEGKMPARMSPSPLQIFTQPQFTRESLSQYRYFSATLNKQDQQMKVDDDHILSVSPAEIQKLTQRVLKRHRTQGRVFYKQTVYAYRVKEISKQTNVVFLDESLMLSKAREVTYLGILLGIVSLLLYTTVLVLFSKSAIRPIIQAERRQKEFITNAGHELKTPLSVISANTEMQELMNGETDLTRSTKEQVGRLTKLINYFVSMARLQEQPQMTLSVINASQITNQVAENFKNVIIQDGKHFKKSVTPGLMIKADEHYFYELISILLDNANKYCDPHGDIYLNLRLGRRRKNVLLSVTNSFAAGKDIDYQRFFERFYREDKARTINEKKSGYGIGLSMAQSIVKNFGGQIKTSYSNGKISFIITIKRANQKLNSSKQEETQ</sequence>
<keyword evidence="7" id="KW-0902">Two-component regulatory system</keyword>
<dbReference type="GO" id="GO:0016301">
    <property type="term" value="F:kinase activity"/>
    <property type="evidence" value="ECO:0007669"/>
    <property type="project" value="UniProtKB-KW"/>
</dbReference>
<dbReference type="InterPro" id="IPR005467">
    <property type="entry name" value="His_kinase_dom"/>
</dbReference>
<dbReference type="SUPFAM" id="SSF55874">
    <property type="entry name" value="ATPase domain of HSP90 chaperone/DNA topoisomerase II/histidine kinase"/>
    <property type="match status" value="1"/>
</dbReference>